<evidence type="ECO:0000313" key="2">
    <source>
        <dbReference type="Proteomes" id="UP000661006"/>
    </source>
</evidence>
<dbReference type="Gene3D" id="3.30.70.1200">
    <property type="entry name" value="Crispr-associated protein, domain 1"/>
    <property type="match status" value="1"/>
</dbReference>
<proteinExistence type="predicted"/>
<dbReference type="RefSeq" id="WP_061931618.1">
    <property type="nucleotide sequence ID" value="NZ_JABCQN010000001.1"/>
</dbReference>
<evidence type="ECO:0000313" key="1">
    <source>
        <dbReference type="EMBL" id="MBF0869855.1"/>
    </source>
</evidence>
<dbReference type="EMBL" id="JABCQN010000001">
    <property type="protein sequence ID" value="MBF0869855.1"/>
    <property type="molecule type" value="Genomic_DNA"/>
</dbReference>
<comment type="caution">
    <text evidence="1">The sequence shown here is derived from an EMBL/GenBank/DDBJ whole genome shotgun (WGS) entry which is preliminary data.</text>
</comment>
<reference evidence="1" key="1">
    <citation type="submission" date="2020-04" db="EMBL/GenBank/DDBJ databases">
        <authorList>
            <person name="Sombolestani A."/>
        </authorList>
    </citation>
    <scope>NUCLEOTIDE SEQUENCE</scope>
    <source>
        <strain evidence="1">R71697</strain>
    </source>
</reference>
<organism evidence="1 2">
    <name type="scientific">Gluconobacter japonicus</name>
    <dbReference type="NCBI Taxonomy" id="376620"/>
    <lineage>
        <taxon>Bacteria</taxon>
        <taxon>Pseudomonadati</taxon>
        <taxon>Pseudomonadota</taxon>
        <taxon>Alphaproteobacteria</taxon>
        <taxon>Acetobacterales</taxon>
        <taxon>Acetobacteraceae</taxon>
        <taxon>Gluconobacter</taxon>
    </lineage>
</organism>
<dbReference type="Pfam" id="PF08798">
    <property type="entry name" value="CRISPR_assoc"/>
    <property type="match status" value="1"/>
</dbReference>
<dbReference type="Gene3D" id="3.30.70.1210">
    <property type="entry name" value="Crispr-associated protein, domain 2"/>
    <property type="match status" value="1"/>
</dbReference>
<dbReference type="NCBIfam" id="TIGR01907">
    <property type="entry name" value="casE_Cse3"/>
    <property type="match status" value="1"/>
</dbReference>
<dbReference type="SMART" id="SM01101">
    <property type="entry name" value="CRISPR_assoc"/>
    <property type="match status" value="1"/>
</dbReference>
<dbReference type="CDD" id="cd09727">
    <property type="entry name" value="Cas6_I-E"/>
    <property type="match status" value="1"/>
</dbReference>
<dbReference type="SUPFAM" id="SSF117987">
    <property type="entry name" value="CRISPR-associated protein"/>
    <property type="match status" value="2"/>
</dbReference>
<sequence length="239" mass="26892">MTSLYLSRARLRRDSQALAALSSLLLPHDASAQIKSGHHLIWALFGDTPERNRDFLWRQEEPGNFYILSERPPADPHGLFEIDEPRPFEPNLRPGDQLEFRLRANATISRHLPGQKRGKRHDVVMDALHHIPGKQPSESGQSTLRAEARLALVQDAGAAWLTRQAQERGFSLPVPPRVDSYDTVVIPRTSQQKPATFGVMEFEGILTVTDPELFLASLRNGFGRAKSFGCGLMLIRRAW</sequence>
<protein>
    <submittedName>
        <fullName evidence="1">Type I-E CRISPR-associated protein Cas6/Cse3/CasE</fullName>
    </submittedName>
</protein>
<name>A0A9Q2FK71_GLUJA</name>
<dbReference type="Proteomes" id="UP000661006">
    <property type="component" value="Unassembled WGS sequence"/>
</dbReference>
<dbReference type="InterPro" id="IPR010179">
    <property type="entry name" value="CRISPR-assoc_prot_Cse3"/>
</dbReference>
<dbReference type="GeneID" id="81473675"/>
<accession>A0A9Q2FK71</accession>
<gene>
    <name evidence="1" type="primary">cas6e</name>
    <name evidence="1" type="ORF">HKD32_03130</name>
</gene>
<dbReference type="AlphaFoldDB" id="A0A9Q2FK71"/>
<reference evidence="1" key="2">
    <citation type="submission" date="2020-11" db="EMBL/GenBank/DDBJ databases">
        <title>Description of novel Gluconobacter species.</title>
        <authorList>
            <person name="Cleenwerck I."/>
            <person name="Cnockaert M."/>
            <person name="Borremans W."/>
            <person name="Wieme A.D."/>
            <person name="De Vuyst L."/>
            <person name="Vandamme P."/>
        </authorList>
    </citation>
    <scope>NUCLEOTIDE SEQUENCE</scope>
    <source>
        <strain evidence="1">R71697</strain>
    </source>
</reference>